<organism evidence="1 2">
    <name type="scientific">Potamilus streckersoni</name>
    <dbReference type="NCBI Taxonomy" id="2493646"/>
    <lineage>
        <taxon>Eukaryota</taxon>
        <taxon>Metazoa</taxon>
        <taxon>Spiralia</taxon>
        <taxon>Lophotrochozoa</taxon>
        <taxon>Mollusca</taxon>
        <taxon>Bivalvia</taxon>
        <taxon>Autobranchia</taxon>
        <taxon>Heteroconchia</taxon>
        <taxon>Palaeoheterodonta</taxon>
        <taxon>Unionida</taxon>
        <taxon>Unionoidea</taxon>
        <taxon>Unionidae</taxon>
        <taxon>Ambleminae</taxon>
        <taxon>Lampsilini</taxon>
        <taxon>Potamilus</taxon>
    </lineage>
</organism>
<reference evidence="1" key="2">
    <citation type="journal article" date="2021" name="Genome Biol. Evol.">
        <title>Developing a high-quality reference genome for a parasitic bivalve with doubly uniparental inheritance (Bivalvia: Unionida).</title>
        <authorList>
            <person name="Smith C.H."/>
        </authorList>
    </citation>
    <scope>NUCLEOTIDE SEQUENCE</scope>
    <source>
        <strain evidence="1">CHS0354</strain>
        <tissue evidence="1">Mantle</tissue>
    </source>
</reference>
<keyword evidence="2" id="KW-1185">Reference proteome</keyword>
<evidence type="ECO:0000313" key="2">
    <source>
        <dbReference type="Proteomes" id="UP001195483"/>
    </source>
</evidence>
<protein>
    <submittedName>
        <fullName evidence="1">Uncharacterized protein</fullName>
    </submittedName>
</protein>
<evidence type="ECO:0000313" key="1">
    <source>
        <dbReference type="EMBL" id="KAK3590459.1"/>
    </source>
</evidence>
<dbReference type="AlphaFoldDB" id="A0AAE0VUC8"/>
<name>A0AAE0VUC8_9BIVA</name>
<reference evidence="1" key="3">
    <citation type="submission" date="2023-05" db="EMBL/GenBank/DDBJ databases">
        <authorList>
            <person name="Smith C.H."/>
        </authorList>
    </citation>
    <scope>NUCLEOTIDE SEQUENCE</scope>
    <source>
        <strain evidence="1">CHS0354</strain>
        <tissue evidence="1">Mantle</tissue>
    </source>
</reference>
<gene>
    <name evidence="1" type="ORF">CHS0354_005762</name>
</gene>
<reference evidence="1" key="1">
    <citation type="journal article" date="2021" name="Genome Biol. Evol.">
        <title>A High-Quality Reference Genome for a Parasitic Bivalve with Doubly Uniparental Inheritance (Bivalvia: Unionida).</title>
        <authorList>
            <person name="Smith C.H."/>
        </authorList>
    </citation>
    <scope>NUCLEOTIDE SEQUENCE</scope>
    <source>
        <strain evidence="1">CHS0354</strain>
    </source>
</reference>
<sequence length="142" mass="16435">MLVNIQFDPKKDSADYFLQVEVRPEVFELAHVVGKVNYKGMAQGIIRFQSNKARSKVVLARKALKGDFDMIIMVEDVTKYSFSLVKILRKLRKVIKIESVGPLMNYLLATYEKESWKASHYTTQKLNLTIIPYLTNQVTMQM</sequence>
<accession>A0AAE0VUC8</accession>
<dbReference type="EMBL" id="JAEAOA010000404">
    <property type="protein sequence ID" value="KAK3590459.1"/>
    <property type="molecule type" value="Genomic_DNA"/>
</dbReference>
<comment type="caution">
    <text evidence="1">The sequence shown here is derived from an EMBL/GenBank/DDBJ whole genome shotgun (WGS) entry which is preliminary data.</text>
</comment>
<proteinExistence type="predicted"/>
<dbReference type="Proteomes" id="UP001195483">
    <property type="component" value="Unassembled WGS sequence"/>
</dbReference>